<reference evidence="6" key="1">
    <citation type="journal article" date="2019" name="Int. J. Syst. Evol. Microbiol.">
        <title>The Global Catalogue of Microorganisms (GCM) 10K type strain sequencing project: providing services to taxonomists for standard genome sequencing and annotation.</title>
        <authorList>
            <consortium name="The Broad Institute Genomics Platform"/>
            <consortium name="The Broad Institute Genome Sequencing Center for Infectious Disease"/>
            <person name="Wu L."/>
            <person name="Ma J."/>
        </authorList>
    </citation>
    <scope>NUCLEOTIDE SEQUENCE [LARGE SCALE GENOMIC DNA]</scope>
    <source>
        <strain evidence="6">JCM 18055</strain>
    </source>
</reference>
<dbReference type="Gene3D" id="1.10.10.10">
    <property type="entry name" value="Winged helix-like DNA-binding domain superfamily/Winged helix DNA-binding domain"/>
    <property type="match status" value="1"/>
</dbReference>
<dbReference type="RefSeq" id="WP_345380330.1">
    <property type="nucleotide sequence ID" value="NZ_BAABIC010000006.1"/>
</dbReference>
<sequence>MTSPDPTLESWLRPLKDLLDTMDSAIAELYAERGVRGVRTRFSMALIRLHHRGPMSIKQLAAQIDVTHSAMSQTVTEMRKEGLVATAPGADARTREVALTEKGRALVPFLEAEWRATEAAFAELDAALPYPMTRVIDDVAAALRERPFLDRIRAHLPGSEHA</sequence>
<dbReference type="PANTHER" id="PTHR33164:SF64">
    <property type="entry name" value="TRANSCRIPTIONAL REGULATOR SLYA"/>
    <property type="match status" value="1"/>
</dbReference>
<evidence type="ECO:0000256" key="1">
    <source>
        <dbReference type="ARBA" id="ARBA00023015"/>
    </source>
</evidence>
<keyword evidence="2" id="KW-0238">DNA-binding</keyword>
<accession>A0ABP8WCA2</accession>
<dbReference type="SMART" id="SM00347">
    <property type="entry name" value="HTH_MARR"/>
    <property type="match status" value="1"/>
</dbReference>
<proteinExistence type="predicted"/>
<feature type="domain" description="HTH marR-type" evidence="4">
    <location>
        <begin position="31"/>
        <end position="129"/>
    </location>
</feature>
<dbReference type="PANTHER" id="PTHR33164">
    <property type="entry name" value="TRANSCRIPTIONAL REGULATOR, MARR FAMILY"/>
    <property type="match status" value="1"/>
</dbReference>
<protein>
    <recommendedName>
        <fullName evidence="4">HTH marR-type domain-containing protein</fullName>
    </recommendedName>
</protein>
<keyword evidence="6" id="KW-1185">Reference proteome</keyword>
<keyword evidence="3" id="KW-0804">Transcription</keyword>
<name>A0ABP8WCA2_9PSEU</name>
<evidence type="ECO:0000259" key="4">
    <source>
        <dbReference type="SMART" id="SM00347"/>
    </source>
</evidence>
<dbReference type="Pfam" id="PF12802">
    <property type="entry name" value="MarR_2"/>
    <property type="match status" value="1"/>
</dbReference>
<evidence type="ECO:0000313" key="5">
    <source>
        <dbReference type="EMBL" id="GAA4686640.1"/>
    </source>
</evidence>
<dbReference type="SUPFAM" id="SSF46785">
    <property type="entry name" value="Winged helix' DNA-binding domain"/>
    <property type="match status" value="1"/>
</dbReference>
<evidence type="ECO:0000256" key="3">
    <source>
        <dbReference type="ARBA" id="ARBA00023163"/>
    </source>
</evidence>
<dbReference type="InterPro" id="IPR000835">
    <property type="entry name" value="HTH_MarR-typ"/>
</dbReference>
<comment type="caution">
    <text evidence="5">The sequence shown here is derived from an EMBL/GenBank/DDBJ whole genome shotgun (WGS) entry which is preliminary data.</text>
</comment>
<evidence type="ECO:0000256" key="2">
    <source>
        <dbReference type="ARBA" id="ARBA00023125"/>
    </source>
</evidence>
<keyword evidence="1" id="KW-0805">Transcription regulation</keyword>
<gene>
    <name evidence="5" type="ORF">GCM10023215_22710</name>
</gene>
<evidence type="ECO:0000313" key="6">
    <source>
        <dbReference type="Proteomes" id="UP001500325"/>
    </source>
</evidence>
<dbReference type="InterPro" id="IPR039422">
    <property type="entry name" value="MarR/SlyA-like"/>
</dbReference>
<dbReference type="Proteomes" id="UP001500325">
    <property type="component" value="Unassembled WGS sequence"/>
</dbReference>
<dbReference type="InterPro" id="IPR036388">
    <property type="entry name" value="WH-like_DNA-bd_sf"/>
</dbReference>
<dbReference type="InterPro" id="IPR036390">
    <property type="entry name" value="WH_DNA-bd_sf"/>
</dbReference>
<dbReference type="EMBL" id="BAABIC010000006">
    <property type="protein sequence ID" value="GAA4686640.1"/>
    <property type="molecule type" value="Genomic_DNA"/>
</dbReference>
<organism evidence="5 6">
    <name type="scientific">Pseudonocardia yuanmonensis</name>
    <dbReference type="NCBI Taxonomy" id="1095914"/>
    <lineage>
        <taxon>Bacteria</taxon>
        <taxon>Bacillati</taxon>
        <taxon>Actinomycetota</taxon>
        <taxon>Actinomycetes</taxon>
        <taxon>Pseudonocardiales</taxon>
        <taxon>Pseudonocardiaceae</taxon>
        <taxon>Pseudonocardia</taxon>
    </lineage>
</organism>